<feature type="domain" description="DUF112" evidence="2">
    <location>
        <begin position="36"/>
        <end position="460"/>
    </location>
</feature>
<feature type="transmembrane region" description="Helical" evidence="1">
    <location>
        <begin position="218"/>
        <end position="236"/>
    </location>
</feature>
<feature type="transmembrane region" description="Helical" evidence="1">
    <location>
        <begin position="37"/>
        <end position="63"/>
    </location>
</feature>
<feature type="transmembrane region" description="Helical" evidence="1">
    <location>
        <begin position="75"/>
        <end position="97"/>
    </location>
</feature>
<proteinExistence type="predicted"/>
<feature type="transmembrane region" description="Helical" evidence="1">
    <location>
        <begin position="133"/>
        <end position="156"/>
    </location>
</feature>
<accession>A0AAU9F344</accession>
<reference evidence="4" key="1">
    <citation type="journal article" date="2023" name="Arch. Microbiol.">
        <title>Desulfoferula mesophilus gen. nov. sp. nov., a mesophilic sulfate-reducing bacterium isolated from a brackish lake sediment.</title>
        <authorList>
            <person name="Watanabe T."/>
            <person name="Yabe T."/>
            <person name="Tsuji J.M."/>
            <person name="Fukui M."/>
        </authorList>
    </citation>
    <scope>NUCLEOTIDE SEQUENCE [LARGE SCALE GENOMIC DNA]</scope>
    <source>
        <strain evidence="4">12FAK</strain>
    </source>
</reference>
<evidence type="ECO:0000313" key="3">
    <source>
        <dbReference type="EMBL" id="BEQ16888.1"/>
    </source>
</evidence>
<evidence type="ECO:0000313" key="4">
    <source>
        <dbReference type="Proteomes" id="UP001366166"/>
    </source>
</evidence>
<dbReference type="AlphaFoldDB" id="A0AAU9F344"/>
<dbReference type="InterPro" id="IPR002823">
    <property type="entry name" value="DUF112_TM"/>
</dbReference>
<dbReference type="PANTHER" id="PTHR35342:SF5">
    <property type="entry name" value="TRICARBOXYLIC TRANSPORT PROTEIN"/>
    <property type="match status" value="1"/>
</dbReference>
<keyword evidence="1" id="KW-0812">Transmembrane</keyword>
<protein>
    <submittedName>
        <fullName evidence="3">C4-dicarboxylate ABC transporter permease</fullName>
    </submittedName>
</protein>
<dbReference type="PANTHER" id="PTHR35342">
    <property type="entry name" value="TRICARBOXYLIC TRANSPORT PROTEIN"/>
    <property type="match status" value="1"/>
</dbReference>
<organism evidence="3 4">
    <name type="scientific">Desulfoferula mesophila</name>
    <dbReference type="NCBI Taxonomy" id="3058419"/>
    <lineage>
        <taxon>Bacteria</taxon>
        <taxon>Pseudomonadati</taxon>
        <taxon>Thermodesulfobacteriota</taxon>
        <taxon>Desulfarculia</taxon>
        <taxon>Desulfarculales</taxon>
        <taxon>Desulfarculaceae</taxon>
        <taxon>Desulfoferula</taxon>
    </lineage>
</organism>
<sequence>MDTLALVWHAVIAYIDTYVHNFGVGIAYFFTIKNVLTVFAGVAIGTFFGAVPGMTITMSVALVMPFTFNLEPLTAISLLLAVYVGAIYGGSISAILLNTPGTPAAACTCMDGFALSQKGQAAKALQMANWASCVGDLTSTTIVILICPLLGSAALYFNSPEYFALVLFSVTIIGGLSGQSMVKGLIAGALGFLVAMVGMDPFTGLGRFDFGSLELTKGFSFVPLLIGLFAIPEVILQLNRSRQMDGQARINVVEAHSKADKNLSWVEFKGSFRHMVRGGIVGLILGLIPGLGATPASFVSYERARRNSPHPELFGKGSLEGVAAAESGNNGVNGATLVPLLTLGIPGDVITAVMLGAFMIFDLKPGPMLFVEHIDLIFGLFCALIMCDVALRVVGVIFIRYAEKIATGIPTSIIFPAILILCVFGSYSINNSLFDIFIMVTFGVAGYFMGLFEIPTVPFLIAFVLAPMLEKGLRRSLTISGGDPTILLSPIAIVFYVLTILAVISLTRGFLSRIKE</sequence>
<dbReference type="Proteomes" id="UP001366166">
    <property type="component" value="Chromosome"/>
</dbReference>
<evidence type="ECO:0000259" key="2">
    <source>
        <dbReference type="Pfam" id="PF01970"/>
    </source>
</evidence>
<feature type="transmembrane region" description="Helical" evidence="1">
    <location>
        <begin position="373"/>
        <end position="399"/>
    </location>
</feature>
<feature type="transmembrane region" description="Helical" evidence="1">
    <location>
        <begin position="405"/>
        <end position="424"/>
    </location>
</feature>
<gene>
    <name evidence="3" type="ORF">FAK_39540</name>
</gene>
<feature type="transmembrane region" description="Helical" evidence="1">
    <location>
        <begin position="279"/>
        <end position="301"/>
    </location>
</feature>
<evidence type="ECO:0000256" key="1">
    <source>
        <dbReference type="SAM" id="Phobius"/>
    </source>
</evidence>
<dbReference type="Pfam" id="PF01970">
    <property type="entry name" value="TctA"/>
    <property type="match status" value="1"/>
</dbReference>
<feature type="transmembrane region" description="Helical" evidence="1">
    <location>
        <begin position="337"/>
        <end position="361"/>
    </location>
</feature>
<keyword evidence="4" id="KW-1185">Reference proteome</keyword>
<feature type="transmembrane region" description="Helical" evidence="1">
    <location>
        <begin position="185"/>
        <end position="206"/>
    </location>
</feature>
<dbReference type="EMBL" id="AP028679">
    <property type="protein sequence ID" value="BEQ16888.1"/>
    <property type="molecule type" value="Genomic_DNA"/>
</dbReference>
<keyword evidence="1" id="KW-0472">Membrane</keyword>
<feature type="transmembrane region" description="Helical" evidence="1">
    <location>
        <begin position="486"/>
        <end position="511"/>
    </location>
</feature>
<feature type="transmembrane region" description="Helical" evidence="1">
    <location>
        <begin position="436"/>
        <end position="466"/>
    </location>
</feature>
<dbReference type="KEGG" id="dmp:FAK_39540"/>
<feature type="transmembrane region" description="Helical" evidence="1">
    <location>
        <begin position="6"/>
        <end position="30"/>
    </location>
</feature>
<dbReference type="RefSeq" id="WP_338603377.1">
    <property type="nucleotide sequence ID" value="NZ_AP028679.1"/>
</dbReference>
<name>A0AAU9F344_9BACT</name>
<keyword evidence="1" id="KW-1133">Transmembrane helix</keyword>